<protein>
    <submittedName>
        <fullName evidence="2">Uncharacterized protein</fullName>
    </submittedName>
</protein>
<reference evidence="2 3" key="1">
    <citation type="submission" date="2019-07" db="EMBL/GenBank/DDBJ databases">
        <title>Genomics analysis of Aphanomyces spp. identifies a new class of oomycete effector associated with host adaptation.</title>
        <authorList>
            <person name="Gaulin E."/>
        </authorList>
    </citation>
    <scope>NUCLEOTIDE SEQUENCE [LARGE SCALE GENOMIC DNA]</scope>
    <source>
        <strain evidence="2 3">ATCC 201684</strain>
    </source>
</reference>
<dbReference type="VEuPathDB" id="FungiDB:AeMF1_001849"/>
<organism evidence="2 3">
    <name type="scientific">Aphanomyces euteiches</name>
    <dbReference type="NCBI Taxonomy" id="100861"/>
    <lineage>
        <taxon>Eukaryota</taxon>
        <taxon>Sar</taxon>
        <taxon>Stramenopiles</taxon>
        <taxon>Oomycota</taxon>
        <taxon>Saprolegniomycetes</taxon>
        <taxon>Saprolegniales</taxon>
        <taxon>Verrucalvaceae</taxon>
        <taxon>Aphanomyces</taxon>
    </lineage>
</organism>
<proteinExistence type="predicted"/>
<name>A0A6G0XKZ8_9STRA</name>
<feature type="transmembrane region" description="Helical" evidence="1">
    <location>
        <begin position="105"/>
        <end position="125"/>
    </location>
</feature>
<keyword evidence="3" id="KW-1185">Reference proteome</keyword>
<sequence length="423" mass="45864">MISNQRERVKGGTWCFVVVSSYCMMDRVGFSISSSFSSSQCRYPFAYKQPTHFRSRIQGVLWIKSFENVSLGSKSIRIFKTKLLANFCAKASSYCQTCSSMQTPILLRFAAATFAILQVVAGVFVNDARYCEILFVRPINATGATADVYNTFGLNNCSAELWDTITPANAKDNTSVAVILNGPRYWLMDEFGPRTSSVIADKVVKNVQGINMSLIAQVNVPLPLSTQPLYQPAAVTRNADFQWQAGSTAFYLTNDVTGDKFIMQSYSQHVDKTLKEADLPQLGSKLTKLPSWWSYQAVVLPTAVNVTTPSLTGGIATIGLVLQDEFANSYSYAGDVDGYLQRAKQCTQVSVLGDATYCIPYGVPICSGSGILPAGTACPAEGDKAVADCHSYLPSFASNNCVAPTNAACQKIGSGAWGCVWTK</sequence>
<evidence type="ECO:0000313" key="3">
    <source>
        <dbReference type="Proteomes" id="UP000481153"/>
    </source>
</evidence>
<keyword evidence="1" id="KW-1133">Transmembrane helix</keyword>
<dbReference type="EMBL" id="VJMJ01000041">
    <property type="protein sequence ID" value="KAF0741101.1"/>
    <property type="molecule type" value="Genomic_DNA"/>
</dbReference>
<comment type="caution">
    <text evidence="2">The sequence shown here is derived from an EMBL/GenBank/DDBJ whole genome shotgun (WGS) entry which is preliminary data.</text>
</comment>
<evidence type="ECO:0000313" key="2">
    <source>
        <dbReference type="EMBL" id="KAF0741101.1"/>
    </source>
</evidence>
<gene>
    <name evidence="2" type="ORF">Ae201684_003670</name>
</gene>
<keyword evidence="1" id="KW-0472">Membrane</keyword>
<accession>A0A6G0XKZ8</accession>
<keyword evidence="1" id="KW-0812">Transmembrane</keyword>
<evidence type="ECO:0000256" key="1">
    <source>
        <dbReference type="SAM" id="Phobius"/>
    </source>
</evidence>
<dbReference type="Proteomes" id="UP000481153">
    <property type="component" value="Unassembled WGS sequence"/>
</dbReference>
<dbReference type="AlphaFoldDB" id="A0A6G0XKZ8"/>